<reference evidence="1" key="1">
    <citation type="submission" date="2018-04" db="EMBL/GenBank/DDBJ databases">
        <title>WGS assembly of Panicum hallii.</title>
        <authorList>
            <person name="Lovell J."/>
            <person name="Jenkins J."/>
            <person name="Lowry D."/>
            <person name="Mamidi S."/>
            <person name="Sreedasyam A."/>
            <person name="Weng X."/>
            <person name="Barry K."/>
            <person name="Bonette J."/>
            <person name="Campitelli B."/>
            <person name="Daum C."/>
            <person name="Gordon S."/>
            <person name="Gould B."/>
            <person name="Lipzen A."/>
            <person name="Macqueen A."/>
            <person name="Palacio-Mejia J."/>
            <person name="Plott C."/>
            <person name="Shakirov E."/>
            <person name="Shu S."/>
            <person name="Yoshinaga Y."/>
            <person name="Zane M."/>
            <person name="Rokhsar D."/>
            <person name="Grimwood J."/>
            <person name="Schmutz J."/>
            <person name="Juenger T."/>
        </authorList>
    </citation>
    <scope>NUCLEOTIDE SEQUENCE [LARGE SCALE GENOMIC DNA]</scope>
    <source>
        <strain evidence="1">FIL2</strain>
    </source>
</reference>
<evidence type="ECO:0000313" key="1">
    <source>
        <dbReference type="EMBL" id="PVH34008.1"/>
    </source>
</evidence>
<dbReference type="EMBL" id="CM008053">
    <property type="protein sequence ID" value="PVH34008.1"/>
    <property type="molecule type" value="Genomic_DNA"/>
</dbReference>
<organism evidence="1">
    <name type="scientific">Panicum hallii</name>
    <dbReference type="NCBI Taxonomy" id="206008"/>
    <lineage>
        <taxon>Eukaryota</taxon>
        <taxon>Viridiplantae</taxon>
        <taxon>Streptophyta</taxon>
        <taxon>Embryophyta</taxon>
        <taxon>Tracheophyta</taxon>
        <taxon>Spermatophyta</taxon>
        <taxon>Magnoliopsida</taxon>
        <taxon>Liliopsida</taxon>
        <taxon>Poales</taxon>
        <taxon>Poaceae</taxon>
        <taxon>PACMAD clade</taxon>
        <taxon>Panicoideae</taxon>
        <taxon>Panicodae</taxon>
        <taxon>Paniceae</taxon>
        <taxon>Panicinae</taxon>
        <taxon>Panicum</taxon>
        <taxon>Panicum sect. Panicum</taxon>
    </lineage>
</organism>
<sequence>MRSNSAINNITNLCFKNRLFTHIGFYLKLWRIVDDILDLHESSLSIHGQV</sequence>
<name>A0A2T8I8N7_9POAL</name>
<protein>
    <submittedName>
        <fullName evidence="1">Uncharacterized protein</fullName>
    </submittedName>
</protein>
<accession>A0A2T8I8N7</accession>
<dbReference type="AlphaFoldDB" id="A0A2T8I8N7"/>
<gene>
    <name evidence="1" type="ORF">PAHAL_8G119000</name>
</gene>
<dbReference type="Gramene" id="PVH34008">
    <property type="protein sequence ID" value="PVH34008"/>
    <property type="gene ID" value="PAHAL_8G119000"/>
</dbReference>
<dbReference type="Proteomes" id="UP000243499">
    <property type="component" value="Chromosome 8"/>
</dbReference>
<proteinExistence type="predicted"/>